<proteinExistence type="predicted"/>
<dbReference type="Proteomes" id="UP000646244">
    <property type="component" value="Unassembled WGS sequence"/>
</dbReference>
<name>A0A919C6N3_STRCJ</name>
<protein>
    <submittedName>
        <fullName evidence="1">Uncharacterized protein</fullName>
    </submittedName>
</protein>
<sequence length="93" mass="9676">MPASPNMLSERCGWISLVTGRAKTRPVRCSTVRRPEGARQRDARDCAGARLAVPACRGPAHCLPVGVGAVPGRTFEPLGEAFAGRAAGPAVQP</sequence>
<accession>A0A919C6N3</accession>
<evidence type="ECO:0000313" key="1">
    <source>
        <dbReference type="EMBL" id="GHC75177.1"/>
    </source>
</evidence>
<organism evidence="1 2">
    <name type="scientific">Streptomyces cinnamoneus</name>
    <name type="common">Streptoverticillium cinnamoneum</name>
    <dbReference type="NCBI Taxonomy" id="53446"/>
    <lineage>
        <taxon>Bacteria</taxon>
        <taxon>Bacillati</taxon>
        <taxon>Actinomycetota</taxon>
        <taxon>Actinomycetes</taxon>
        <taxon>Kitasatosporales</taxon>
        <taxon>Streptomycetaceae</taxon>
        <taxon>Streptomyces</taxon>
        <taxon>Streptomyces cinnamoneus group</taxon>
    </lineage>
</organism>
<dbReference type="EMBL" id="BMVB01000054">
    <property type="protein sequence ID" value="GHC75177.1"/>
    <property type="molecule type" value="Genomic_DNA"/>
</dbReference>
<comment type="caution">
    <text evidence="1">The sequence shown here is derived from an EMBL/GenBank/DDBJ whole genome shotgun (WGS) entry which is preliminary data.</text>
</comment>
<evidence type="ECO:0000313" key="2">
    <source>
        <dbReference type="Proteomes" id="UP000646244"/>
    </source>
</evidence>
<gene>
    <name evidence="1" type="ORF">GCM10010507_63190</name>
</gene>
<reference evidence="1" key="2">
    <citation type="submission" date="2020-09" db="EMBL/GenBank/DDBJ databases">
        <authorList>
            <person name="Sun Q."/>
            <person name="Ohkuma M."/>
        </authorList>
    </citation>
    <scope>NUCLEOTIDE SEQUENCE</scope>
    <source>
        <strain evidence="1">JCM 4633</strain>
    </source>
</reference>
<dbReference type="AlphaFoldDB" id="A0A919C6N3"/>
<reference evidence="1" key="1">
    <citation type="journal article" date="2014" name="Int. J. Syst. Evol. Microbiol.">
        <title>Complete genome sequence of Corynebacterium casei LMG S-19264T (=DSM 44701T), isolated from a smear-ripened cheese.</title>
        <authorList>
            <consortium name="US DOE Joint Genome Institute (JGI-PGF)"/>
            <person name="Walter F."/>
            <person name="Albersmeier A."/>
            <person name="Kalinowski J."/>
            <person name="Ruckert C."/>
        </authorList>
    </citation>
    <scope>NUCLEOTIDE SEQUENCE</scope>
    <source>
        <strain evidence="1">JCM 4633</strain>
    </source>
</reference>